<keyword evidence="7 8" id="KW-0472">Membrane</keyword>
<evidence type="ECO:0000256" key="2">
    <source>
        <dbReference type="ARBA" id="ARBA00022448"/>
    </source>
</evidence>
<gene>
    <name evidence="10" type="ORF">FHS19_000864</name>
</gene>
<reference evidence="10 11" key="1">
    <citation type="submission" date="2020-08" db="EMBL/GenBank/DDBJ databases">
        <title>Genomic Encyclopedia of Type Strains, Phase III (KMG-III): the genomes of soil and plant-associated and newly described type strains.</title>
        <authorList>
            <person name="Whitman W."/>
        </authorList>
    </citation>
    <scope>NUCLEOTIDE SEQUENCE [LARGE SCALE GENOMIC DNA]</scope>
    <source>
        <strain evidence="10 11">CECT 5831</strain>
    </source>
</reference>
<dbReference type="GO" id="GO:0015528">
    <property type="term" value="F:lactose:proton symporter activity"/>
    <property type="evidence" value="ECO:0007669"/>
    <property type="project" value="TreeGrafter"/>
</dbReference>
<evidence type="ECO:0000259" key="9">
    <source>
        <dbReference type="PROSITE" id="PS50850"/>
    </source>
</evidence>
<feature type="transmembrane region" description="Helical" evidence="8">
    <location>
        <begin position="235"/>
        <end position="255"/>
    </location>
</feature>
<feature type="transmembrane region" description="Helical" evidence="8">
    <location>
        <begin position="262"/>
        <end position="282"/>
    </location>
</feature>
<comment type="caution">
    <text evidence="10">The sequence shown here is derived from an EMBL/GenBank/DDBJ whole genome shotgun (WGS) entry which is preliminary data.</text>
</comment>
<keyword evidence="4" id="KW-0997">Cell inner membrane</keyword>
<dbReference type="PANTHER" id="PTHR23522:SF10">
    <property type="entry name" value="3-PHENYLPROPIONIC ACID TRANSPORTER-RELATED"/>
    <property type="match status" value="1"/>
</dbReference>
<feature type="transmembrane region" description="Helical" evidence="8">
    <location>
        <begin position="133"/>
        <end position="150"/>
    </location>
</feature>
<evidence type="ECO:0000256" key="7">
    <source>
        <dbReference type="ARBA" id="ARBA00023136"/>
    </source>
</evidence>
<sequence>MRTSAPVKAFNFLFFALLAIFIPFLPVYFDEQGLSPSQIGFIVGTGGFITIVAQPLWGMISDRTRTIRKVLLLLLVCAIITGFVLYHTGVYSLIILFAMLTYFFLMPVDPLTESLNFRVAESAGISYGSLRTYGALGYAVMSLFAGYFMTSYGAHSLAYLFAAIGLVSFVITLFMPDAPVSGKPVTLSSLKHFLSSKETLLFLILIFISSIPARMNDTYLGVYIKELGGTASLVGQAWFLAAGSEIIVFALSFWWLRKGSELMLIALSGLFYFVRFFASAWIENPHILAYLQLLQLLTFPVFYSAAIQYLYRIVPVEWRATGQTVLALLFFGVSGIIASFAGGALYEAFGGRTLFLTISGMSLAGTLFGIVLYRIYGRRDRAASTEPAGEDAV</sequence>
<evidence type="ECO:0000256" key="5">
    <source>
        <dbReference type="ARBA" id="ARBA00022692"/>
    </source>
</evidence>
<feature type="transmembrane region" description="Helical" evidence="8">
    <location>
        <begin position="352"/>
        <end position="373"/>
    </location>
</feature>
<dbReference type="PROSITE" id="PS50850">
    <property type="entry name" value="MFS"/>
    <property type="match status" value="1"/>
</dbReference>
<organism evidence="10 11">
    <name type="scientific">Paenibacillus rhizosphaerae</name>
    <dbReference type="NCBI Taxonomy" id="297318"/>
    <lineage>
        <taxon>Bacteria</taxon>
        <taxon>Bacillati</taxon>
        <taxon>Bacillota</taxon>
        <taxon>Bacilli</taxon>
        <taxon>Bacillales</taxon>
        <taxon>Paenibacillaceae</taxon>
        <taxon>Paenibacillus</taxon>
    </lineage>
</organism>
<feature type="transmembrane region" description="Helical" evidence="8">
    <location>
        <begin position="12"/>
        <end position="29"/>
    </location>
</feature>
<protein>
    <submittedName>
        <fullName evidence="10">PPP family 3-phenylpropionic acid transporter</fullName>
    </submittedName>
</protein>
<dbReference type="Gene3D" id="1.20.1250.20">
    <property type="entry name" value="MFS general substrate transporter like domains"/>
    <property type="match status" value="2"/>
</dbReference>
<dbReference type="GO" id="GO:0030395">
    <property type="term" value="F:lactose binding"/>
    <property type="evidence" value="ECO:0007669"/>
    <property type="project" value="TreeGrafter"/>
</dbReference>
<evidence type="ECO:0000313" key="11">
    <source>
        <dbReference type="Proteomes" id="UP000517523"/>
    </source>
</evidence>
<dbReference type="Pfam" id="PF12832">
    <property type="entry name" value="MFS_1_like"/>
    <property type="match status" value="1"/>
</dbReference>
<dbReference type="Proteomes" id="UP000517523">
    <property type="component" value="Unassembled WGS sequence"/>
</dbReference>
<keyword evidence="6 8" id="KW-1133">Transmembrane helix</keyword>
<dbReference type="InterPro" id="IPR020846">
    <property type="entry name" value="MFS_dom"/>
</dbReference>
<evidence type="ECO:0000256" key="3">
    <source>
        <dbReference type="ARBA" id="ARBA00022475"/>
    </source>
</evidence>
<evidence type="ECO:0000256" key="4">
    <source>
        <dbReference type="ARBA" id="ARBA00022519"/>
    </source>
</evidence>
<dbReference type="AlphaFoldDB" id="A0A839TKD7"/>
<keyword evidence="3" id="KW-1003">Cell membrane</keyword>
<feature type="transmembrane region" description="Helical" evidence="8">
    <location>
        <begin position="156"/>
        <end position="178"/>
    </location>
</feature>
<keyword evidence="5 8" id="KW-0812">Transmembrane</keyword>
<dbReference type="RefSeq" id="WP_183579006.1">
    <property type="nucleotide sequence ID" value="NZ_JACHXJ010000001.1"/>
</dbReference>
<feature type="domain" description="Major facilitator superfamily (MFS) profile" evidence="9">
    <location>
        <begin position="1"/>
        <end position="180"/>
    </location>
</feature>
<dbReference type="InterPro" id="IPR036259">
    <property type="entry name" value="MFS_trans_sf"/>
</dbReference>
<accession>A0A839TKD7</accession>
<proteinExistence type="predicted"/>
<evidence type="ECO:0000313" key="10">
    <source>
        <dbReference type="EMBL" id="MBB3126210.1"/>
    </source>
</evidence>
<dbReference type="PANTHER" id="PTHR23522">
    <property type="entry name" value="BLL5896 PROTEIN"/>
    <property type="match status" value="1"/>
</dbReference>
<dbReference type="EMBL" id="JACHXJ010000001">
    <property type="protein sequence ID" value="MBB3126210.1"/>
    <property type="molecule type" value="Genomic_DNA"/>
</dbReference>
<dbReference type="GO" id="GO:0005886">
    <property type="term" value="C:plasma membrane"/>
    <property type="evidence" value="ECO:0007669"/>
    <property type="project" value="UniProtKB-SubCell"/>
</dbReference>
<comment type="subcellular location">
    <subcellularLocation>
        <location evidence="1">Cell inner membrane</location>
        <topology evidence="1">Multi-pass membrane protein</topology>
    </subcellularLocation>
</comment>
<feature type="transmembrane region" description="Helical" evidence="8">
    <location>
        <begin position="323"/>
        <end position="346"/>
    </location>
</feature>
<evidence type="ECO:0000256" key="1">
    <source>
        <dbReference type="ARBA" id="ARBA00004429"/>
    </source>
</evidence>
<feature type="transmembrane region" description="Helical" evidence="8">
    <location>
        <begin position="41"/>
        <end position="58"/>
    </location>
</feature>
<name>A0A839TKD7_9BACL</name>
<dbReference type="SUPFAM" id="SSF103473">
    <property type="entry name" value="MFS general substrate transporter"/>
    <property type="match status" value="1"/>
</dbReference>
<feature type="transmembrane region" description="Helical" evidence="8">
    <location>
        <begin position="93"/>
        <end position="112"/>
    </location>
</feature>
<feature type="transmembrane region" description="Helical" evidence="8">
    <location>
        <begin position="288"/>
        <end position="311"/>
    </location>
</feature>
<dbReference type="InterPro" id="IPR024989">
    <property type="entry name" value="MFS_assoc_dom"/>
</dbReference>
<evidence type="ECO:0000256" key="8">
    <source>
        <dbReference type="SAM" id="Phobius"/>
    </source>
</evidence>
<evidence type="ECO:0000256" key="6">
    <source>
        <dbReference type="ARBA" id="ARBA00022989"/>
    </source>
</evidence>
<keyword evidence="2" id="KW-0813">Transport</keyword>